<reference evidence="1 2" key="1">
    <citation type="journal article" date="2016" name="Nat. Commun.">
        <title>Extremotolerant tardigrade genome and improved radiotolerance of human cultured cells by tardigrade-unique protein.</title>
        <authorList>
            <person name="Hashimoto T."/>
            <person name="Horikawa D.D."/>
            <person name="Saito Y."/>
            <person name="Kuwahara H."/>
            <person name="Kozuka-Hata H."/>
            <person name="Shin-I T."/>
            <person name="Minakuchi Y."/>
            <person name="Ohishi K."/>
            <person name="Motoyama A."/>
            <person name="Aizu T."/>
            <person name="Enomoto A."/>
            <person name="Kondo K."/>
            <person name="Tanaka S."/>
            <person name="Hara Y."/>
            <person name="Koshikawa S."/>
            <person name="Sagara H."/>
            <person name="Miura T."/>
            <person name="Yokobori S."/>
            <person name="Miyagawa K."/>
            <person name="Suzuki Y."/>
            <person name="Kubo T."/>
            <person name="Oyama M."/>
            <person name="Kohara Y."/>
            <person name="Fujiyama A."/>
            <person name="Arakawa K."/>
            <person name="Katayama T."/>
            <person name="Toyoda A."/>
            <person name="Kunieda T."/>
        </authorList>
    </citation>
    <scope>NUCLEOTIDE SEQUENCE [LARGE SCALE GENOMIC DNA]</scope>
    <source>
        <strain evidence="1 2">YOKOZUNA-1</strain>
    </source>
</reference>
<protein>
    <submittedName>
        <fullName evidence="1">Uncharacterized protein</fullName>
    </submittedName>
</protein>
<evidence type="ECO:0000313" key="1">
    <source>
        <dbReference type="EMBL" id="GAU88763.1"/>
    </source>
</evidence>
<proteinExistence type="predicted"/>
<name>A0A1D1UQW8_RAMVA</name>
<gene>
    <name evidence="1" type="primary">RvY_01400-1</name>
    <name evidence="1" type="synonym">RvY_01400.1</name>
    <name evidence="1" type="ORF">RvY_01400</name>
</gene>
<accession>A0A1D1UQW8</accession>
<sequence>MRSSMPGSQLVRCHLSGGLYGREDDVRPSVVLDGLHSSWNGSIRLSASAPFILVRWTHLWFDSAAVHGVSGLRHPEDTWRKESGFESRRAHSRSHAAVLGCSIVVPFASGNIRRSKPMTVNLQSQDKEDPQ</sequence>
<dbReference type="Proteomes" id="UP000186922">
    <property type="component" value="Unassembled WGS sequence"/>
</dbReference>
<keyword evidence="2" id="KW-1185">Reference proteome</keyword>
<dbReference type="AlphaFoldDB" id="A0A1D1UQW8"/>
<dbReference type="EMBL" id="BDGG01000001">
    <property type="protein sequence ID" value="GAU88763.1"/>
    <property type="molecule type" value="Genomic_DNA"/>
</dbReference>
<evidence type="ECO:0000313" key="2">
    <source>
        <dbReference type="Proteomes" id="UP000186922"/>
    </source>
</evidence>
<comment type="caution">
    <text evidence="1">The sequence shown here is derived from an EMBL/GenBank/DDBJ whole genome shotgun (WGS) entry which is preliminary data.</text>
</comment>
<organism evidence="1 2">
    <name type="scientific">Ramazzottius varieornatus</name>
    <name type="common">Water bear</name>
    <name type="synonym">Tardigrade</name>
    <dbReference type="NCBI Taxonomy" id="947166"/>
    <lineage>
        <taxon>Eukaryota</taxon>
        <taxon>Metazoa</taxon>
        <taxon>Ecdysozoa</taxon>
        <taxon>Tardigrada</taxon>
        <taxon>Eutardigrada</taxon>
        <taxon>Parachela</taxon>
        <taxon>Hypsibioidea</taxon>
        <taxon>Ramazzottiidae</taxon>
        <taxon>Ramazzottius</taxon>
    </lineage>
</organism>